<gene>
    <name evidence="1" type="ordered locus">CLOAM0068</name>
</gene>
<evidence type="ECO:0000313" key="1">
    <source>
        <dbReference type="EMBL" id="CAO79982.1"/>
    </source>
</evidence>
<dbReference type="Proteomes" id="UP000002019">
    <property type="component" value="Chromosome"/>
</dbReference>
<dbReference type="AlphaFoldDB" id="B0VIS2"/>
<sequence length="128" mass="14608">MSTDPDQIYVKTNRYLGIYEKTHDHNRWNFNQDKAMILLKEVEATKHRNVRTIAKAIGKSRQWVYIYLEALASIGAIEKVDGYYQIISKERVWAIGSNIKKGILKIERTGANDPVITGSIKAKVVTIS</sequence>
<evidence type="ECO:0000313" key="2">
    <source>
        <dbReference type="Proteomes" id="UP000002019"/>
    </source>
</evidence>
<dbReference type="HOGENOM" id="CLU_1955748_0_0_0"/>
<dbReference type="STRING" id="459349.CLOAM0068"/>
<keyword evidence="2" id="KW-1185">Reference proteome</keyword>
<reference evidence="1 2" key="1">
    <citation type="journal article" date="2008" name="J. Bacteriol.">
        <title>'Candidatus Cloacamonas acidaminovorans': genome sequence reconstruction provides a first glimpse of a new bacterial division.</title>
        <authorList>
            <person name="Pelletier E."/>
            <person name="Kreimeyer A."/>
            <person name="Bocs S."/>
            <person name="Rouy Z."/>
            <person name="Gyapay G."/>
            <person name="Chouari R."/>
            <person name="Riviere D."/>
            <person name="Ganesan A."/>
            <person name="Daegelen P."/>
            <person name="Sghir A."/>
            <person name="Cohen G.N."/>
            <person name="Medigue C."/>
            <person name="Weissenbach J."/>
            <person name="Le Paslier D."/>
        </authorList>
    </citation>
    <scope>NUCLEOTIDE SEQUENCE [LARGE SCALE GENOMIC DNA]</scope>
    <source>
        <strain evidence="2">Evry</strain>
    </source>
</reference>
<organism evidence="1 2">
    <name type="scientific">Cloacimonas acidaminovorans (strain Evry)</name>
    <dbReference type="NCBI Taxonomy" id="459349"/>
    <lineage>
        <taxon>Bacteria</taxon>
        <taxon>Pseudomonadati</taxon>
        <taxon>Candidatus Cloacimonadota</taxon>
        <taxon>Candidatus Cloacimonadia</taxon>
        <taxon>Candidatus Cloacimonadales</taxon>
        <taxon>Candidatus Cloacimonadaceae</taxon>
        <taxon>Candidatus Cloacimonas</taxon>
    </lineage>
</organism>
<proteinExistence type="predicted"/>
<dbReference type="RefSeq" id="WP_015423843.1">
    <property type="nucleotide sequence ID" value="NC_020449.1"/>
</dbReference>
<name>B0VIS2_CLOAI</name>
<dbReference type="EMBL" id="CU466930">
    <property type="protein sequence ID" value="CAO79982.1"/>
    <property type="molecule type" value="Genomic_DNA"/>
</dbReference>
<accession>B0VIS2</accession>
<dbReference type="KEGG" id="caci:CLOAM0068"/>
<protein>
    <submittedName>
        <fullName evidence="1">Uncharacterized protein</fullName>
    </submittedName>
</protein>